<dbReference type="Proteomes" id="UP001497623">
    <property type="component" value="Unassembled WGS sequence"/>
</dbReference>
<accession>A0AAV2QGE1</accession>
<evidence type="ECO:0000313" key="1">
    <source>
        <dbReference type="EMBL" id="CAL4084242.1"/>
    </source>
</evidence>
<keyword evidence="2" id="KW-1185">Reference proteome</keyword>
<proteinExistence type="predicted"/>
<protein>
    <submittedName>
        <fullName evidence="1">Uncharacterized protein</fullName>
    </submittedName>
</protein>
<gene>
    <name evidence="1" type="ORF">MNOR_LOCUS12362</name>
</gene>
<name>A0AAV2QGE1_MEGNR</name>
<reference evidence="1 2" key="1">
    <citation type="submission" date="2024-05" db="EMBL/GenBank/DDBJ databases">
        <authorList>
            <person name="Wallberg A."/>
        </authorList>
    </citation>
    <scope>NUCLEOTIDE SEQUENCE [LARGE SCALE GENOMIC DNA]</scope>
</reference>
<evidence type="ECO:0000313" key="2">
    <source>
        <dbReference type="Proteomes" id="UP001497623"/>
    </source>
</evidence>
<comment type="caution">
    <text evidence="1">The sequence shown here is derived from an EMBL/GenBank/DDBJ whole genome shotgun (WGS) entry which is preliminary data.</text>
</comment>
<sequence>MEMELRALSGPHRSYLFREEKKLVIPPIITYCNLKLFHYHKNLNGLFGNLTFLLECYYTSGSCAYEINKKKLHFPPPPPLIWGCGGGNFEKITFSSRAP</sequence>
<dbReference type="EMBL" id="CAXKWB010006757">
    <property type="protein sequence ID" value="CAL4084242.1"/>
    <property type="molecule type" value="Genomic_DNA"/>
</dbReference>
<dbReference type="AlphaFoldDB" id="A0AAV2QGE1"/>
<organism evidence="1 2">
    <name type="scientific">Meganyctiphanes norvegica</name>
    <name type="common">Northern krill</name>
    <name type="synonym">Thysanopoda norvegica</name>
    <dbReference type="NCBI Taxonomy" id="48144"/>
    <lineage>
        <taxon>Eukaryota</taxon>
        <taxon>Metazoa</taxon>
        <taxon>Ecdysozoa</taxon>
        <taxon>Arthropoda</taxon>
        <taxon>Crustacea</taxon>
        <taxon>Multicrustacea</taxon>
        <taxon>Malacostraca</taxon>
        <taxon>Eumalacostraca</taxon>
        <taxon>Eucarida</taxon>
        <taxon>Euphausiacea</taxon>
        <taxon>Euphausiidae</taxon>
        <taxon>Meganyctiphanes</taxon>
    </lineage>
</organism>